<name>A0A139AJ19_GONPJ</name>
<keyword evidence="2" id="KW-1133">Transmembrane helix</keyword>
<feature type="chain" id="PRO_5007296226" evidence="3">
    <location>
        <begin position="21"/>
        <end position="778"/>
    </location>
</feature>
<reference evidence="4 5" key="1">
    <citation type="journal article" date="2015" name="Genome Biol. Evol.">
        <title>Phylogenomic analyses indicate that early fungi evolved digesting cell walls of algal ancestors of land plants.</title>
        <authorList>
            <person name="Chang Y."/>
            <person name="Wang S."/>
            <person name="Sekimoto S."/>
            <person name="Aerts A.L."/>
            <person name="Choi C."/>
            <person name="Clum A."/>
            <person name="LaButti K.M."/>
            <person name="Lindquist E.A."/>
            <person name="Yee Ngan C."/>
            <person name="Ohm R.A."/>
            <person name="Salamov A.A."/>
            <person name="Grigoriev I.V."/>
            <person name="Spatafora J.W."/>
            <person name="Berbee M.L."/>
        </authorList>
    </citation>
    <scope>NUCLEOTIDE SEQUENCE [LARGE SCALE GENOMIC DNA]</scope>
    <source>
        <strain evidence="4 5">JEL478</strain>
    </source>
</reference>
<feature type="compositionally biased region" description="Acidic residues" evidence="1">
    <location>
        <begin position="201"/>
        <end position="217"/>
    </location>
</feature>
<feature type="transmembrane region" description="Helical" evidence="2">
    <location>
        <begin position="699"/>
        <end position="719"/>
    </location>
</feature>
<keyword evidence="5" id="KW-1185">Reference proteome</keyword>
<gene>
    <name evidence="4" type="ORF">M427DRAFT_55418</name>
</gene>
<protein>
    <submittedName>
        <fullName evidence="4">Uncharacterized protein</fullName>
    </submittedName>
</protein>
<feature type="region of interest" description="Disordered" evidence="1">
    <location>
        <begin position="167"/>
        <end position="251"/>
    </location>
</feature>
<feature type="region of interest" description="Disordered" evidence="1">
    <location>
        <begin position="582"/>
        <end position="666"/>
    </location>
</feature>
<evidence type="ECO:0000256" key="2">
    <source>
        <dbReference type="SAM" id="Phobius"/>
    </source>
</evidence>
<evidence type="ECO:0000256" key="3">
    <source>
        <dbReference type="SAM" id="SignalP"/>
    </source>
</evidence>
<dbReference type="EMBL" id="KQ965752">
    <property type="protein sequence ID" value="KXS16463.1"/>
    <property type="molecule type" value="Genomic_DNA"/>
</dbReference>
<evidence type="ECO:0000313" key="4">
    <source>
        <dbReference type="EMBL" id="KXS16463.1"/>
    </source>
</evidence>
<evidence type="ECO:0000256" key="1">
    <source>
        <dbReference type="SAM" id="MobiDB-lite"/>
    </source>
</evidence>
<dbReference type="Proteomes" id="UP000070544">
    <property type="component" value="Unassembled WGS sequence"/>
</dbReference>
<feature type="region of interest" description="Disordered" evidence="1">
    <location>
        <begin position="759"/>
        <end position="778"/>
    </location>
</feature>
<feature type="compositionally biased region" description="Pro residues" evidence="1">
    <location>
        <begin position="621"/>
        <end position="639"/>
    </location>
</feature>
<evidence type="ECO:0000313" key="5">
    <source>
        <dbReference type="Proteomes" id="UP000070544"/>
    </source>
</evidence>
<keyword evidence="2" id="KW-0812">Transmembrane</keyword>
<organism evidence="4 5">
    <name type="scientific">Gonapodya prolifera (strain JEL478)</name>
    <name type="common">Monoblepharis prolifera</name>
    <dbReference type="NCBI Taxonomy" id="1344416"/>
    <lineage>
        <taxon>Eukaryota</taxon>
        <taxon>Fungi</taxon>
        <taxon>Fungi incertae sedis</taxon>
        <taxon>Chytridiomycota</taxon>
        <taxon>Chytridiomycota incertae sedis</taxon>
        <taxon>Monoblepharidomycetes</taxon>
        <taxon>Monoblepharidales</taxon>
        <taxon>Gonapodyaceae</taxon>
        <taxon>Gonapodya</taxon>
    </lineage>
</organism>
<keyword evidence="3" id="KW-0732">Signal</keyword>
<sequence length="778" mass="82349">MRPFLPHLVLCLCALSLSSAEFTSTPLRLTFPQAGPSESTTTRFSLSVTDPWNDTRTLSLASLRPMDPGVGAKRLRLLLISPQGQSIGRIHPEDFRGLNNMEGDQTVFFMSFDFPCAGEWTAVAQFDVWRNADGDADGSPTKVVGTNLPLTNVPVSPLNGELFGLATGRPVPSPQKESQAAPTGIPGVPPNRLNKPFEPEFLGDDIVGDEDMEDDVPKEDGWERRRLARGGSVRQTSQRGHPRAPLKPLSYSSHISQPITFTVHPSVSDVHTTCALPHPPTLPEAGQLLVHAIPLPPLDSDLPDPLVAPITPAAQLVHPSVAKSTGGLNAEDPLLSLLRAKFYLPPAKPASAPSHSGPPRVVPLSPTALPAHECLLLVVSLAKPGYELASTDLAAVKVLPVPMFIPADDVVPLWGEVGVAVLVQTSVITESSDTPREKVPTLSTAIPFDTVSSEEDPASLCRGPVDGWSPKPRSGPDLVFPLRFPSPGSWTVHIHLSHAPTTTTPEGATAEHHQLVPLGFGVQVLTKTQAAPEISEEIRQGEAIEWREVPGEWDPRTSAAGELLVGKDAPTTGKIQLADVPPPAPVPEKPSKVHTGPAGTGFGGGVGPIKPGKELDNIPYLPIPPPAASGNDPQPPVDLSPPSHHASSADGLAHLPALTGTPTNDPAIVFPQPVATAVDAEIALEEGGPLPSGRGLAMGYFWVTMLVVGATAVAGYKYFYGDGDEGGRGSAFGGAPGLKGWFGGGGEGYEMVGREVVEERRMEEAERERDWRSMEAER</sequence>
<feature type="signal peptide" evidence="3">
    <location>
        <begin position="1"/>
        <end position="20"/>
    </location>
</feature>
<feature type="compositionally biased region" description="Gly residues" evidence="1">
    <location>
        <begin position="598"/>
        <end position="607"/>
    </location>
</feature>
<keyword evidence="2" id="KW-0472">Membrane</keyword>
<proteinExistence type="predicted"/>
<accession>A0A139AJ19</accession>
<dbReference type="AlphaFoldDB" id="A0A139AJ19"/>